<protein>
    <submittedName>
        <fullName evidence="2">Uncharacterized protein</fullName>
    </submittedName>
</protein>
<evidence type="ECO:0000256" key="1">
    <source>
        <dbReference type="SAM" id="MobiDB-lite"/>
    </source>
</evidence>
<proteinExistence type="predicted"/>
<dbReference type="EMBL" id="CAJNOL010000273">
    <property type="protein sequence ID" value="CAF0977082.1"/>
    <property type="molecule type" value="Genomic_DNA"/>
</dbReference>
<reference evidence="2" key="1">
    <citation type="submission" date="2021-02" db="EMBL/GenBank/DDBJ databases">
        <authorList>
            <person name="Nowell W R."/>
        </authorList>
    </citation>
    <scope>NUCLEOTIDE SEQUENCE</scope>
</reference>
<gene>
    <name evidence="2" type="ORF">JXQ802_LOCUS12981</name>
</gene>
<feature type="region of interest" description="Disordered" evidence="1">
    <location>
        <begin position="353"/>
        <end position="382"/>
    </location>
</feature>
<evidence type="ECO:0000313" key="2">
    <source>
        <dbReference type="EMBL" id="CAF0977082.1"/>
    </source>
</evidence>
<dbReference type="AlphaFoldDB" id="A0A814F802"/>
<evidence type="ECO:0000313" key="3">
    <source>
        <dbReference type="Proteomes" id="UP000663870"/>
    </source>
</evidence>
<name>A0A814F802_9BILA</name>
<feature type="compositionally biased region" description="Basic and acidic residues" evidence="1">
    <location>
        <begin position="353"/>
        <end position="366"/>
    </location>
</feature>
<sequence>MDTDNELNLLTNIDNNYETSSTNNTRNDTFFQLYVAKNTRDTFEFIVLNDPTFKNKNINKNQNELTDSDQEQLNSLVQNECIIVDQNEPKKTAFIVLNGDDTICGPLFALNRNEQIQTVFDLDDMSIYHYVDKYIDEINRIDSSLFPRLEDKTVSNVVQDWSTDMSIADISSSTNDLNSEIFVSPNNKIETHTWDNQIKQKIPQTNKHYTGNVISSLIQDSGINPNNSNHTFEKVTTTYQEQTQILSHVIREPEHHMLQYNETFISSNTDNNYQSNTGDPLGKKRNIYTVISCICLVQLNESNRVTQADQISVDTSSSVLTHLSTTTGVPQIVLPQTSTQYSCKKPEIVTEPKQDWHPRYPKDLIPKPKNKVNKNPKVNPKYQRKTNKHINKKEQRKFIGLLQGVGGQRSHIQMKVPSRYIQPIYLAIAVRTINNHYHSSKVIVQEKTKVNKDLCNHENYLNYLEFDECDQKHYFDLNTRNVYMKITLKEHRQQLKKVPIYMFNLYQNQRLTKDMIEREQLDKCKLAFWLCIKENETYKPISPESLSCIITEKKKKSNSSRSITSGKK</sequence>
<keyword evidence="3" id="KW-1185">Reference proteome</keyword>
<organism evidence="2 3">
    <name type="scientific">Rotaria sordida</name>
    <dbReference type="NCBI Taxonomy" id="392033"/>
    <lineage>
        <taxon>Eukaryota</taxon>
        <taxon>Metazoa</taxon>
        <taxon>Spiralia</taxon>
        <taxon>Gnathifera</taxon>
        <taxon>Rotifera</taxon>
        <taxon>Eurotatoria</taxon>
        <taxon>Bdelloidea</taxon>
        <taxon>Philodinida</taxon>
        <taxon>Philodinidae</taxon>
        <taxon>Rotaria</taxon>
    </lineage>
</organism>
<comment type="caution">
    <text evidence="2">The sequence shown here is derived from an EMBL/GenBank/DDBJ whole genome shotgun (WGS) entry which is preliminary data.</text>
</comment>
<dbReference type="Proteomes" id="UP000663870">
    <property type="component" value="Unassembled WGS sequence"/>
</dbReference>
<accession>A0A814F802</accession>